<evidence type="ECO:0000313" key="1">
    <source>
        <dbReference type="EMBL" id="GAU37999.1"/>
    </source>
</evidence>
<evidence type="ECO:0000313" key="2">
    <source>
        <dbReference type="Proteomes" id="UP000242715"/>
    </source>
</evidence>
<dbReference type="OrthoDB" id="1436790at2759"/>
<accession>A0A2Z6P2U5</accession>
<keyword evidence="2" id="KW-1185">Reference proteome</keyword>
<gene>
    <name evidence="1" type="ORF">TSUD_205390</name>
</gene>
<organism evidence="1 2">
    <name type="scientific">Trifolium subterraneum</name>
    <name type="common">Subterranean clover</name>
    <dbReference type="NCBI Taxonomy" id="3900"/>
    <lineage>
        <taxon>Eukaryota</taxon>
        <taxon>Viridiplantae</taxon>
        <taxon>Streptophyta</taxon>
        <taxon>Embryophyta</taxon>
        <taxon>Tracheophyta</taxon>
        <taxon>Spermatophyta</taxon>
        <taxon>Magnoliopsida</taxon>
        <taxon>eudicotyledons</taxon>
        <taxon>Gunneridae</taxon>
        <taxon>Pentapetalae</taxon>
        <taxon>rosids</taxon>
        <taxon>fabids</taxon>
        <taxon>Fabales</taxon>
        <taxon>Fabaceae</taxon>
        <taxon>Papilionoideae</taxon>
        <taxon>50 kb inversion clade</taxon>
        <taxon>NPAAA clade</taxon>
        <taxon>Hologalegina</taxon>
        <taxon>IRL clade</taxon>
        <taxon>Trifolieae</taxon>
        <taxon>Trifolium</taxon>
    </lineage>
</organism>
<reference evidence="2" key="1">
    <citation type="journal article" date="2017" name="Front. Plant Sci.">
        <title>Climate Clever Clovers: New Paradigm to Reduce the Environmental Footprint of Ruminants by Breeding Low Methanogenic Forages Utilizing Haplotype Variation.</title>
        <authorList>
            <person name="Kaur P."/>
            <person name="Appels R."/>
            <person name="Bayer P.E."/>
            <person name="Keeble-Gagnere G."/>
            <person name="Wang J."/>
            <person name="Hirakawa H."/>
            <person name="Shirasawa K."/>
            <person name="Vercoe P."/>
            <person name="Stefanova K."/>
            <person name="Durmic Z."/>
            <person name="Nichols P."/>
            <person name="Revell C."/>
            <person name="Isobe S.N."/>
            <person name="Edwards D."/>
            <person name="Erskine W."/>
        </authorList>
    </citation>
    <scope>NUCLEOTIDE SEQUENCE [LARGE SCALE GENOMIC DNA]</scope>
    <source>
        <strain evidence="2">cv. Daliak</strain>
    </source>
</reference>
<protein>
    <submittedName>
        <fullName evidence="1">Uncharacterized protein</fullName>
    </submittedName>
</protein>
<name>A0A2Z6P2U5_TRISU</name>
<proteinExistence type="predicted"/>
<sequence>MLRECQSLLSNLSLQVQFPYRWQWRPDPVAGYSVRGAYQLLTSQDTDTMDVVDNLVCMPSLLIQRVDLERVDLFYNSSGSPAFGLCGRKEIIDCSGLSKQFSSIVGQDRTLLF</sequence>
<dbReference type="Proteomes" id="UP000242715">
    <property type="component" value="Unassembled WGS sequence"/>
</dbReference>
<dbReference type="EMBL" id="DF973697">
    <property type="protein sequence ID" value="GAU37999.1"/>
    <property type="molecule type" value="Genomic_DNA"/>
</dbReference>
<dbReference type="AlphaFoldDB" id="A0A2Z6P2U5"/>